<feature type="domain" description="LysM" evidence="3">
    <location>
        <begin position="81"/>
        <end position="125"/>
    </location>
</feature>
<dbReference type="SUPFAM" id="SSF51261">
    <property type="entry name" value="Duplicated hybrid motif"/>
    <property type="match status" value="1"/>
</dbReference>
<dbReference type="Gene3D" id="2.70.70.10">
    <property type="entry name" value="Glucose Permease (Domain IIA)"/>
    <property type="match status" value="1"/>
</dbReference>
<dbReference type="InterPro" id="IPR036779">
    <property type="entry name" value="LysM_dom_sf"/>
</dbReference>
<dbReference type="InterPro" id="IPR011055">
    <property type="entry name" value="Dup_hybrid_motif"/>
</dbReference>
<evidence type="ECO:0000256" key="1">
    <source>
        <dbReference type="SAM" id="MobiDB-lite"/>
    </source>
</evidence>
<feature type="chain" id="PRO_5035767803" description="LysM domain-containing protein" evidence="2">
    <location>
        <begin position="26"/>
        <end position="360"/>
    </location>
</feature>
<gene>
    <name evidence="4" type="ORF">TMPK1_06300</name>
</gene>
<feature type="signal peptide" evidence="2">
    <location>
        <begin position="1"/>
        <end position="25"/>
    </location>
</feature>
<dbReference type="Pfam" id="PF01476">
    <property type="entry name" value="LysM"/>
    <property type="match status" value="2"/>
</dbReference>
<dbReference type="Gene3D" id="3.10.350.10">
    <property type="entry name" value="LysM domain"/>
    <property type="match status" value="2"/>
</dbReference>
<dbReference type="SUPFAM" id="SSF54106">
    <property type="entry name" value="LysM domain"/>
    <property type="match status" value="2"/>
</dbReference>
<evidence type="ECO:0000313" key="5">
    <source>
        <dbReference type="Proteomes" id="UP000681075"/>
    </source>
</evidence>
<evidence type="ECO:0000256" key="2">
    <source>
        <dbReference type="SAM" id="SignalP"/>
    </source>
</evidence>
<reference evidence="4" key="1">
    <citation type="submission" date="2021-02" db="EMBL/GenBank/DDBJ databases">
        <title>Genome sequence of Rhodospirillales sp. strain TMPK1 isolated from soil.</title>
        <authorList>
            <person name="Nakai R."/>
            <person name="Kusada H."/>
            <person name="Tamaki H."/>
        </authorList>
    </citation>
    <scope>NUCLEOTIDE SEQUENCE</scope>
    <source>
        <strain evidence="4">TMPK1</strain>
    </source>
</reference>
<protein>
    <recommendedName>
        <fullName evidence="3">LysM domain-containing protein</fullName>
    </recommendedName>
</protein>
<sequence length="360" mass="37317">MKRLALLSLLLLGGCFGGGSERAPAAPQRMSPRTIGVQPGDTIADLARRYDVPMRDLIEVNGLQAPYKLAPGTQLIFPVPHEYVVQAGDSLYGISRLFAVDQSEIVRLNQLREPYEIRPGQTLRLPVRGNAPVMRSAAVAPPPQPQPAPIVAAPSPAAPVQSSPLPPPPPQPTAIVPQTAPTVLAPQIAAPTVIAPPTPILPAPVVAPAAPAIAAPVVAVPPAAVAAIEDAPAPAGTRFLQPVSGRVLSGYGPKPDGLHNDGVNIAAPLGTPVKAADRGTVVYAGNELRGFGNLVLLKHDDGFVTAYAHLDKIDVTKGDTVARGQRIGTVGRSGSVAEPQLHFELRRGAKAIDPAPAMRS</sequence>
<dbReference type="PANTHER" id="PTHR21666:SF270">
    <property type="entry name" value="MUREIN HYDROLASE ACTIVATOR ENVC"/>
    <property type="match status" value="1"/>
</dbReference>
<keyword evidence="2" id="KW-0732">Signal</keyword>
<dbReference type="Proteomes" id="UP000681075">
    <property type="component" value="Unassembled WGS sequence"/>
</dbReference>
<dbReference type="SMART" id="SM00257">
    <property type="entry name" value="LysM"/>
    <property type="match status" value="2"/>
</dbReference>
<dbReference type="InterPro" id="IPR050570">
    <property type="entry name" value="Cell_wall_metabolism_enzyme"/>
</dbReference>
<dbReference type="PANTHER" id="PTHR21666">
    <property type="entry name" value="PEPTIDASE-RELATED"/>
    <property type="match status" value="1"/>
</dbReference>
<dbReference type="GO" id="GO:0004222">
    <property type="term" value="F:metalloendopeptidase activity"/>
    <property type="evidence" value="ECO:0007669"/>
    <property type="project" value="TreeGrafter"/>
</dbReference>
<feature type="domain" description="LysM" evidence="3">
    <location>
        <begin position="33"/>
        <end position="77"/>
    </location>
</feature>
<dbReference type="Pfam" id="PF01551">
    <property type="entry name" value="Peptidase_M23"/>
    <property type="match status" value="1"/>
</dbReference>
<dbReference type="EMBL" id="BOPV01000001">
    <property type="protein sequence ID" value="GIL38393.1"/>
    <property type="molecule type" value="Genomic_DNA"/>
</dbReference>
<dbReference type="CDD" id="cd00118">
    <property type="entry name" value="LysM"/>
    <property type="match status" value="2"/>
</dbReference>
<feature type="compositionally biased region" description="Low complexity" evidence="1">
    <location>
        <begin position="149"/>
        <end position="163"/>
    </location>
</feature>
<dbReference type="InterPro" id="IPR016047">
    <property type="entry name" value="M23ase_b-sheet_dom"/>
</dbReference>
<feature type="region of interest" description="Disordered" evidence="1">
    <location>
        <begin position="138"/>
        <end position="170"/>
    </location>
</feature>
<keyword evidence="5" id="KW-1185">Reference proteome</keyword>
<evidence type="ECO:0000313" key="4">
    <source>
        <dbReference type="EMBL" id="GIL38393.1"/>
    </source>
</evidence>
<organism evidence="4 5">
    <name type="scientific">Roseiterribacter gracilis</name>
    <dbReference type="NCBI Taxonomy" id="2812848"/>
    <lineage>
        <taxon>Bacteria</taxon>
        <taxon>Pseudomonadati</taxon>
        <taxon>Pseudomonadota</taxon>
        <taxon>Alphaproteobacteria</taxon>
        <taxon>Rhodospirillales</taxon>
        <taxon>Roseiterribacteraceae</taxon>
        <taxon>Roseiterribacter</taxon>
    </lineage>
</organism>
<dbReference type="RefSeq" id="WP_420241385.1">
    <property type="nucleotide sequence ID" value="NZ_BOPV01000001.1"/>
</dbReference>
<dbReference type="InterPro" id="IPR018392">
    <property type="entry name" value="LysM"/>
</dbReference>
<dbReference type="AlphaFoldDB" id="A0A8S8X6J6"/>
<proteinExistence type="predicted"/>
<dbReference type="CDD" id="cd12797">
    <property type="entry name" value="M23_peptidase"/>
    <property type="match status" value="1"/>
</dbReference>
<evidence type="ECO:0000259" key="3">
    <source>
        <dbReference type="PROSITE" id="PS51782"/>
    </source>
</evidence>
<comment type="caution">
    <text evidence="4">The sequence shown here is derived from an EMBL/GenBank/DDBJ whole genome shotgun (WGS) entry which is preliminary data.</text>
</comment>
<dbReference type="PROSITE" id="PS51257">
    <property type="entry name" value="PROKAR_LIPOPROTEIN"/>
    <property type="match status" value="1"/>
</dbReference>
<dbReference type="PROSITE" id="PS51782">
    <property type="entry name" value="LYSM"/>
    <property type="match status" value="2"/>
</dbReference>
<accession>A0A8S8X6J6</accession>
<name>A0A8S8X6J6_9PROT</name>